<dbReference type="Proteomes" id="UP001323405">
    <property type="component" value="Unassembled WGS sequence"/>
</dbReference>
<keyword evidence="2" id="KW-1185">Reference proteome</keyword>
<evidence type="ECO:0000313" key="2">
    <source>
        <dbReference type="Proteomes" id="UP001323405"/>
    </source>
</evidence>
<protein>
    <submittedName>
        <fullName evidence="1">Uncharacterized protein</fullName>
    </submittedName>
</protein>
<comment type="caution">
    <text evidence="1">The sequence shown here is derived from an EMBL/GenBank/DDBJ whole genome shotgun (WGS) entry which is preliminary data.</text>
</comment>
<accession>A0ABR0GYV1</accession>
<name>A0ABR0GYV1_9PEZI</name>
<gene>
    <name evidence="1" type="ORF">QC762_0024260</name>
</gene>
<dbReference type="GeneID" id="87902670"/>
<dbReference type="RefSeq" id="XP_062749915.1">
    <property type="nucleotide sequence ID" value="XM_062883131.1"/>
</dbReference>
<sequence length="155" mass="16818">MRFTIDQKHGIPLVQMIWSSVTDKLPGESLGPAMASGTSTMPRNLCHCLTSAEPLLTTTFEDFVGRPCAAIEPSDQREIGKEDLGDGNGCKILQRNHLFPGKYTNHDPPNDRLCYGVRIGAAELCQNPGNTVTNQGIPVIDMAKISVPQDRVSIA</sequence>
<proteinExistence type="predicted"/>
<evidence type="ECO:0000313" key="1">
    <source>
        <dbReference type="EMBL" id="KAK4660946.1"/>
    </source>
</evidence>
<dbReference type="EMBL" id="JAFFHA010000001">
    <property type="protein sequence ID" value="KAK4660946.1"/>
    <property type="molecule type" value="Genomic_DNA"/>
</dbReference>
<organism evidence="1 2">
    <name type="scientific">Podospora pseudocomata</name>
    <dbReference type="NCBI Taxonomy" id="2093779"/>
    <lineage>
        <taxon>Eukaryota</taxon>
        <taxon>Fungi</taxon>
        <taxon>Dikarya</taxon>
        <taxon>Ascomycota</taxon>
        <taxon>Pezizomycotina</taxon>
        <taxon>Sordariomycetes</taxon>
        <taxon>Sordariomycetidae</taxon>
        <taxon>Sordariales</taxon>
        <taxon>Podosporaceae</taxon>
        <taxon>Podospora</taxon>
    </lineage>
</organism>
<reference evidence="1 2" key="1">
    <citation type="journal article" date="2023" name="bioRxiv">
        <title>High-quality genome assemblies of four members of thePodospora anserinaspecies complex.</title>
        <authorList>
            <person name="Ament-Velasquez S.L."/>
            <person name="Vogan A.A."/>
            <person name="Wallerman O."/>
            <person name="Hartmann F."/>
            <person name="Gautier V."/>
            <person name="Silar P."/>
            <person name="Giraud T."/>
            <person name="Johannesson H."/>
        </authorList>
    </citation>
    <scope>NUCLEOTIDE SEQUENCE [LARGE SCALE GENOMIC DNA]</scope>
    <source>
        <strain evidence="1 2">CBS 415.72m</strain>
    </source>
</reference>